<dbReference type="GO" id="GO:0005777">
    <property type="term" value="C:peroxisome"/>
    <property type="evidence" value="ECO:0007669"/>
    <property type="project" value="TreeGrafter"/>
</dbReference>
<dbReference type="EMBL" id="CAJFDI010000005">
    <property type="protein sequence ID" value="CAD5230892.1"/>
    <property type="molecule type" value="Genomic_DNA"/>
</dbReference>
<dbReference type="PANTHER" id="PTHR42943">
    <property type="entry name" value="GLUTATHIONE S-TRANSFERASE KAPPA"/>
    <property type="match status" value="1"/>
</dbReference>
<name>A0A1I7SBI4_BURXY</name>
<dbReference type="GO" id="GO:0006749">
    <property type="term" value="P:glutathione metabolic process"/>
    <property type="evidence" value="ECO:0007669"/>
    <property type="project" value="TreeGrafter"/>
</dbReference>
<evidence type="ECO:0000313" key="4">
    <source>
        <dbReference type="Proteomes" id="UP000095284"/>
    </source>
</evidence>
<gene>
    <name evidence="2" type="ORF">BXYJ_LOCUS11208</name>
</gene>
<dbReference type="AlphaFoldDB" id="A0A1I7SBI4"/>
<dbReference type="Proteomes" id="UP000095284">
    <property type="component" value="Unplaced"/>
</dbReference>
<evidence type="ECO:0000313" key="2">
    <source>
        <dbReference type="EMBL" id="CAD5230892.1"/>
    </source>
</evidence>
<dbReference type="Gene3D" id="3.40.30.10">
    <property type="entry name" value="Glutaredoxin"/>
    <property type="match status" value="1"/>
</dbReference>
<keyword evidence="5" id="KW-1185">Reference proteome</keyword>
<feature type="domain" description="DSBA-like thioredoxin" evidence="1">
    <location>
        <begin position="4"/>
        <end position="152"/>
    </location>
</feature>
<dbReference type="Proteomes" id="UP000582659">
    <property type="component" value="Unassembled WGS sequence"/>
</dbReference>
<dbReference type="GO" id="GO:0005739">
    <property type="term" value="C:mitochondrion"/>
    <property type="evidence" value="ECO:0007669"/>
    <property type="project" value="TreeGrafter"/>
</dbReference>
<dbReference type="InterPro" id="IPR001853">
    <property type="entry name" value="DSBA-like_thioredoxin_dom"/>
</dbReference>
<dbReference type="Pfam" id="PF01323">
    <property type="entry name" value="DSBA"/>
    <property type="match status" value="1"/>
</dbReference>
<dbReference type="InterPro" id="IPR036249">
    <property type="entry name" value="Thioredoxin-like_sf"/>
</dbReference>
<dbReference type="InterPro" id="IPR051924">
    <property type="entry name" value="GST_Kappa/NadH"/>
</dbReference>
<evidence type="ECO:0000313" key="3">
    <source>
        <dbReference type="EMBL" id="CAG9121972.1"/>
    </source>
</evidence>
<dbReference type="EMBL" id="CAJFCV020000005">
    <property type="protein sequence ID" value="CAG9121972.1"/>
    <property type="molecule type" value="Genomic_DNA"/>
</dbReference>
<organism evidence="4 6">
    <name type="scientific">Bursaphelenchus xylophilus</name>
    <name type="common">Pinewood nematode worm</name>
    <name type="synonym">Aphelenchoides xylophilus</name>
    <dbReference type="NCBI Taxonomy" id="6326"/>
    <lineage>
        <taxon>Eukaryota</taxon>
        <taxon>Metazoa</taxon>
        <taxon>Ecdysozoa</taxon>
        <taxon>Nematoda</taxon>
        <taxon>Chromadorea</taxon>
        <taxon>Rhabditida</taxon>
        <taxon>Tylenchina</taxon>
        <taxon>Tylenchomorpha</taxon>
        <taxon>Aphelenchoidea</taxon>
        <taxon>Aphelenchoididae</taxon>
        <taxon>Bursaphelenchus</taxon>
    </lineage>
</organism>
<dbReference type="GO" id="GO:0004602">
    <property type="term" value="F:glutathione peroxidase activity"/>
    <property type="evidence" value="ECO:0007669"/>
    <property type="project" value="TreeGrafter"/>
</dbReference>
<dbReference type="SUPFAM" id="SSF52833">
    <property type="entry name" value="Thioredoxin-like"/>
    <property type="match status" value="1"/>
</dbReference>
<dbReference type="PANTHER" id="PTHR42943:SF1">
    <property type="entry name" value="DSBA DOMAIN-CONTAINING PROTEIN"/>
    <property type="match status" value="1"/>
</dbReference>
<proteinExistence type="predicted"/>
<sequence length="229" mass="27474">MMRIKYYYDVLCPYSWLGYQILAQKTAGWREIGDYSLDYIPHMWPKIYKAVSSHSIEDVCQAKYNYVQKDLRDICEHYDLPTGSFERMYNRELRSNSSLWFLNLIKKKHGPGLHQRFMEKFWERIYLENRTANCTNDFLDVSEQLEIPFSESQRLCMHTEQRSNVLDLTETRLYLQEEARAIGSPWIEVHINGWDLKFFDVMRLELIDEIFKDPSLIPDNDKFTRISAL</sequence>
<reference evidence="6" key="1">
    <citation type="submission" date="2016-11" db="UniProtKB">
        <authorList>
            <consortium name="WormBaseParasite"/>
        </authorList>
    </citation>
    <scope>IDENTIFICATION</scope>
</reference>
<reference evidence="3" key="2">
    <citation type="submission" date="2020-08" db="EMBL/GenBank/DDBJ databases">
        <authorList>
            <person name="Kikuchi T."/>
        </authorList>
    </citation>
    <scope>NUCLEOTIDE SEQUENCE</scope>
    <source>
        <strain evidence="2">Ka4C1</strain>
    </source>
</reference>
<protein>
    <submittedName>
        <fullName evidence="2">(pine wood nematode) hypothetical protein</fullName>
    </submittedName>
    <submittedName>
        <fullName evidence="6">DSBA domain-containing protein</fullName>
    </submittedName>
</protein>
<dbReference type="GO" id="GO:0004364">
    <property type="term" value="F:glutathione transferase activity"/>
    <property type="evidence" value="ECO:0007669"/>
    <property type="project" value="TreeGrafter"/>
</dbReference>
<evidence type="ECO:0000313" key="6">
    <source>
        <dbReference type="WBParaSite" id="BXY_1038300.1"/>
    </source>
</evidence>
<dbReference type="WBParaSite" id="BXY_1038300.1">
    <property type="protein sequence ID" value="BXY_1038300.1"/>
    <property type="gene ID" value="BXY_1038300"/>
</dbReference>
<evidence type="ECO:0000259" key="1">
    <source>
        <dbReference type="Pfam" id="PF01323"/>
    </source>
</evidence>
<accession>A0A1I7SBI4</accession>
<dbReference type="OrthoDB" id="5835970at2759"/>
<evidence type="ECO:0000313" key="5">
    <source>
        <dbReference type="Proteomes" id="UP000659654"/>
    </source>
</evidence>
<dbReference type="SMR" id="A0A1I7SBI4"/>
<dbReference type="Proteomes" id="UP000659654">
    <property type="component" value="Unassembled WGS sequence"/>
</dbReference>